<gene>
    <name evidence="2" type="ORF">Pan97_07880</name>
</gene>
<keyword evidence="1" id="KW-0472">Membrane</keyword>
<feature type="transmembrane region" description="Helical" evidence="1">
    <location>
        <begin position="214"/>
        <end position="231"/>
    </location>
</feature>
<evidence type="ECO:0000313" key="2">
    <source>
        <dbReference type="EMBL" id="QDU73788.1"/>
    </source>
</evidence>
<proteinExistence type="predicted"/>
<dbReference type="KEGG" id="bvo:Pan97_07880"/>
<keyword evidence="1" id="KW-0812">Transmembrane</keyword>
<keyword evidence="1" id="KW-1133">Transmembrane helix</keyword>
<feature type="transmembrane region" description="Helical" evidence="1">
    <location>
        <begin position="96"/>
        <end position="123"/>
    </location>
</feature>
<dbReference type="Proteomes" id="UP000318626">
    <property type="component" value="Chromosome"/>
</dbReference>
<dbReference type="OrthoDB" id="291355at2"/>
<name>A0A518C3I8_9BACT</name>
<feature type="transmembrane region" description="Helical" evidence="1">
    <location>
        <begin position="177"/>
        <end position="202"/>
    </location>
</feature>
<dbReference type="EMBL" id="CP036289">
    <property type="protein sequence ID" value="QDU73788.1"/>
    <property type="molecule type" value="Genomic_DNA"/>
</dbReference>
<dbReference type="AlphaFoldDB" id="A0A518C3I8"/>
<organism evidence="2 3">
    <name type="scientific">Bremerella volcania</name>
    <dbReference type="NCBI Taxonomy" id="2527984"/>
    <lineage>
        <taxon>Bacteria</taxon>
        <taxon>Pseudomonadati</taxon>
        <taxon>Planctomycetota</taxon>
        <taxon>Planctomycetia</taxon>
        <taxon>Pirellulales</taxon>
        <taxon>Pirellulaceae</taxon>
        <taxon>Bremerella</taxon>
    </lineage>
</organism>
<evidence type="ECO:0000256" key="1">
    <source>
        <dbReference type="SAM" id="Phobius"/>
    </source>
</evidence>
<accession>A0A518C3I8</accession>
<evidence type="ECO:0000313" key="3">
    <source>
        <dbReference type="Proteomes" id="UP000318626"/>
    </source>
</evidence>
<protein>
    <submittedName>
        <fullName evidence="2">Uncharacterized protein</fullName>
    </submittedName>
</protein>
<dbReference type="RefSeq" id="WP_144970819.1">
    <property type="nucleotide sequence ID" value="NZ_CP036289.1"/>
</dbReference>
<sequence>MNTDLMRVVEQVVRPLPALKVNKMRMRMELYTLLEQIYQEELSQDGTSETAALERASRRFGDPELLRGELLQTIPLSERAWTIADRLLVRRREGEGLVCFCFRIGLHACLGMVLFGLLLYVVATFQKNDPPELSFWGWWTLAILTVGVNSFCLTLLGNVALAGFRQIKGRTRFVGPLRFILCTLAAGLLIASSEVLNMYYLVGPYWKLGYAEPFLFVGMITGTMFAVIVWLRAREDAQFQPWNEISLPSQPSAMRGTA</sequence>
<keyword evidence="3" id="KW-1185">Reference proteome</keyword>
<feature type="transmembrane region" description="Helical" evidence="1">
    <location>
        <begin position="135"/>
        <end position="156"/>
    </location>
</feature>
<reference evidence="3" key="1">
    <citation type="submission" date="2019-02" db="EMBL/GenBank/DDBJ databases">
        <title>Deep-cultivation of Planctomycetes and their phenomic and genomic characterization uncovers novel biology.</title>
        <authorList>
            <person name="Wiegand S."/>
            <person name="Jogler M."/>
            <person name="Boedeker C."/>
            <person name="Pinto D."/>
            <person name="Vollmers J."/>
            <person name="Rivas-Marin E."/>
            <person name="Kohn T."/>
            <person name="Peeters S.H."/>
            <person name="Heuer A."/>
            <person name="Rast P."/>
            <person name="Oberbeckmann S."/>
            <person name="Bunk B."/>
            <person name="Jeske O."/>
            <person name="Meyerdierks A."/>
            <person name="Storesund J.E."/>
            <person name="Kallscheuer N."/>
            <person name="Luecker S."/>
            <person name="Lage O.M."/>
            <person name="Pohl T."/>
            <person name="Merkel B.J."/>
            <person name="Hornburger P."/>
            <person name="Mueller R.-W."/>
            <person name="Bruemmer F."/>
            <person name="Labrenz M."/>
            <person name="Spormann A.M."/>
            <person name="Op den Camp H."/>
            <person name="Overmann J."/>
            <person name="Amann R."/>
            <person name="Jetten M.S.M."/>
            <person name="Mascher T."/>
            <person name="Medema M.H."/>
            <person name="Devos D.P."/>
            <person name="Kaster A.-K."/>
            <person name="Ovreas L."/>
            <person name="Rohde M."/>
            <person name="Galperin M.Y."/>
            <person name="Jogler C."/>
        </authorList>
    </citation>
    <scope>NUCLEOTIDE SEQUENCE [LARGE SCALE GENOMIC DNA]</scope>
    <source>
        <strain evidence="3">Pan97</strain>
    </source>
</reference>